<reference evidence="2 3" key="1">
    <citation type="journal article" date="2009" name="Stand. Genomic Sci.">
        <title>Complete genome sequence of Stackebrandtia nassauensis type strain (LLR-40K-21).</title>
        <authorList>
            <person name="Munk C."/>
            <person name="Lapidus A."/>
            <person name="Copeland A."/>
            <person name="Jando M."/>
            <person name="Mayilraj S."/>
            <person name="Glavina Del Rio T."/>
            <person name="Nolan M."/>
            <person name="Chen F."/>
            <person name="Lucas S."/>
            <person name="Tice H."/>
            <person name="Cheng J.F."/>
            <person name="Han C."/>
            <person name="Detter J.C."/>
            <person name="Bruce D."/>
            <person name="Goodwin L."/>
            <person name="Chain P."/>
            <person name="Pitluck S."/>
            <person name="Goker M."/>
            <person name="Ovchinikova G."/>
            <person name="Pati A."/>
            <person name="Ivanova N."/>
            <person name="Mavromatis K."/>
            <person name="Chen A."/>
            <person name="Palaniappan K."/>
            <person name="Land M."/>
            <person name="Hauser L."/>
            <person name="Chang Y.J."/>
            <person name="Jeffries C.D."/>
            <person name="Bristow J."/>
            <person name="Eisen J.A."/>
            <person name="Markowitz V."/>
            <person name="Hugenholtz P."/>
            <person name="Kyrpides N.C."/>
            <person name="Klenk H.P."/>
        </authorList>
    </citation>
    <scope>NUCLEOTIDE SEQUENCE [LARGE SCALE GENOMIC DNA]</scope>
    <source>
        <strain evidence="3">DSM 44728 / CIP 108903 / NRRL B-16338 / NBRC 102104 / LLR-40K-21</strain>
    </source>
</reference>
<proteinExistence type="predicted"/>
<keyword evidence="3" id="KW-1185">Reference proteome</keyword>
<evidence type="ECO:0000259" key="1">
    <source>
        <dbReference type="PROSITE" id="PS51184"/>
    </source>
</evidence>
<accession>D3PUP1</accession>
<dbReference type="KEGG" id="sna:Snas_3390"/>
<organism evidence="2 3">
    <name type="scientific">Stackebrandtia nassauensis (strain DSM 44728 / CIP 108903 / NRRL B-16338 / NBRC 102104 / LLR-40K-21)</name>
    <dbReference type="NCBI Taxonomy" id="446470"/>
    <lineage>
        <taxon>Bacteria</taxon>
        <taxon>Bacillati</taxon>
        <taxon>Actinomycetota</taxon>
        <taxon>Actinomycetes</taxon>
        <taxon>Glycomycetales</taxon>
        <taxon>Glycomycetaceae</taxon>
        <taxon>Stackebrandtia</taxon>
    </lineage>
</organism>
<dbReference type="Proteomes" id="UP000000844">
    <property type="component" value="Chromosome"/>
</dbReference>
<name>D3PUP1_STANL</name>
<dbReference type="InterPro" id="IPR003347">
    <property type="entry name" value="JmjC_dom"/>
</dbReference>
<evidence type="ECO:0000313" key="3">
    <source>
        <dbReference type="Proteomes" id="UP000000844"/>
    </source>
</evidence>
<dbReference type="OrthoDB" id="4518480at2"/>
<dbReference type="Gene3D" id="2.60.120.650">
    <property type="entry name" value="Cupin"/>
    <property type="match status" value="1"/>
</dbReference>
<dbReference type="PROSITE" id="PS51184">
    <property type="entry name" value="JMJC"/>
    <property type="match status" value="1"/>
</dbReference>
<dbReference type="SUPFAM" id="SSF51197">
    <property type="entry name" value="Clavaminate synthase-like"/>
    <property type="match status" value="1"/>
</dbReference>
<dbReference type="AlphaFoldDB" id="D3PUP1"/>
<protein>
    <recommendedName>
        <fullName evidence="1">JmjC domain-containing protein</fullName>
    </recommendedName>
</protein>
<feature type="domain" description="JmjC" evidence="1">
    <location>
        <begin position="109"/>
        <end position="248"/>
    </location>
</feature>
<sequence>MKSIDKVPVETHFDWEHFAGNYWNQRPVLYRAVAEPPFEVGEVFAATANACAPVSNGAVPSGVQLTVEREQQRVPGDLLPAASDRDFDGYQDRVTAALDGRRYALTINAFHSHEWRLWHRERRFYRRLWDHVGIPSTSAITTMFHGTYEHSPVGVHKDRFATFMFGLKGDKRMRFWSRKPWTEDVSSVVDYAEYLPSSFVVEVEPGDLLYWPSTYFHVGESGGAPATSVNVGVPHDEHRAVYDTQKFFADIDRDVFTGVTPVSAAMPAVPVDLEATGPDADGLLPDAVPEPLRFAAEVLRQSLDDQRLDERIARASLTCVSAEGLEPPPSPRPRRPLADADVIHAEPEVNVTWTDRDVHGRMVSVNGHTLTTTMEPSRLRGLLRALRAPSPVSELLRDHESEARNVLETLESFGGIRRAD</sequence>
<gene>
    <name evidence="2" type="ordered locus">Snas_3390</name>
</gene>
<dbReference type="Pfam" id="PF08007">
    <property type="entry name" value="JmjC_2"/>
    <property type="match status" value="1"/>
</dbReference>
<dbReference type="eggNOG" id="COG2850">
    <property type="taxonomic scope" value="Bacteria"/>
</dbReference>
<dbReference type="HOGENOM" id="CLU_051161_0_0_11"/>
<dbReference type="STRING" id="446470.Snas_3390"/>
<dbReference type="RefSeq" id="WP_013018625.1">
    <property type="nucleotide sequence ID" value="NC_013947.1"/>
</dbReference>
<dbReference type="EMBL" id="CP001778">
    <property type="protein sequence ID" value="ADD43054.1"/>
    <property type="molecule type" value="Genomic_DNA"/>
</dbReference>
<evidence type="ECO:0000313" key="2">
    <source>
        <dbReference type="EMBL" id="ADD43054.1"/>
    </source>
</evidence>